<reference evidence="2" key="1">
    <citation type="submission" date="2023-11" db="EMBL/GenBank/DDBJ databases">
        <title>Genome assemblies of two species of porcelain crab, Petrolisthes cinctipes and Petrolisthes manimaculis (Anomura: Porcellanidae).</title>
        <authorList>
            <person name="Angst P."/>
        </authorList>
    </citation>
    <scope>NUCLEOTIDE SEQUENCE</scope>
    <source>
        <strain evidence="2">PB745_02</strain>
        <tissue evidence="2">Gill</tissue>
    </source>
</reference>
<dbReference type="Proteomes" id="UP001292094">
    <property type="component" value="Unassembled WGS sequence"/>
</dbReference>
<proteinExistence type="predicted"/>
<gene>
    <name evidence="2" type="ORF">Pmani_025503</name>
</gene>
<feature type="region of interest" description="Disordered" evidence="1">
    <location>
        <begin position="45"/>
        <end position="81"/>
    </location>
</feature>
<evidence type="ECO:0000256" key="1">
    <source>
        <dbReference type="SAM" id="MobiDB-lite"/>
    </source>
</evidence>
<protein>
    <submittedName>
        <fullName evidence="2">Uncharacterized protein</fullName>
    </submittedName>
</protein>
<comment type="caution">
    <text evidence="2">The sequence shown here is derived from an EMBL/GenBank/DDBJ whole genome shotgun (WGS) entry which is preliminary data.</text>
</comment>
<accession>A0AAE1TYU9</accession>
<organism evidence="2 3">
    <name type="scientific">Petrolisthes manimaculis</name>
    <dbReference type="NCBI Taxonomy" id="1843537"/>
    <lineage>
        <taxon>Eukaryota</taxon>
        <taxon>Metazoa</taxon>
        <taxon>Ecdysozoa</taxon>
        <taxon>Arthropoda</taxon>
        <taxon>Crustacea</taxon>
        <taxon>Multicrustacea</taxon>
        <taxon>Malacostraca</taxon>
        <taxon>Eumalacostraca</taxon>
        <taxon>Eucarida</taxon>
        <taxon>Decapoda</taxon>
        <taxon>Pleocyemata</taxon>
        <taxon>Anomura</taxon>
        <taxon>Galatheoidea</taxon>
        <taxon>Porcellanidae</taxon>
        <taxon>Petrolisthes</taxon>
    </lineage>
</organism>
<keyword evidence="3" id="KW-1185">Reference proteome</keyword>
<name>A0AAE1TYU9_9EUCA</name>
<sequence length="110" mass="12160">MLSSYSPNISPSFFHPHSPLISAYLSDPTHHSILITLPLTPLLPNSPHHSPTHSHTHPTTPPLIPLLPNSPHHSSTHHTTPYTHRRICQSVLHATHLTSPHPPQATRATH</sequence>
<feature type="compositionally biased region" description="Low complexity" evidence="1">
    <location>
        <begin position="66"/>
        <end position="81"/>
    </location>
</feature>
<dbReference type="EMBL" id="JAWZYT010002739">
    <property type="protein sequence ID" value="KAK4302391.1"/>
    <property type="molecule type" value="Genomic_DNA"/>
</dbReference>
<evidence type="ECO:0000313" key="3">
    <source>
        <dbReference type="Proteomes" id="UP001292094"/>
    </source>
</evidence>
<evidence type="ECO:0000313" key="2">
    <source>
        <dbReference type="EMBL" id="KAK4302391.1"/>
    </source>
</evidence>
<dbReference type="AlphaFoldDB" id="A0AAE1TYU9"/>